<sequence>MSDENKELSLKNEGKNISSPVEHILNILKAGLSTTPFCGGIASLLSDYIPSTKQKRIETFTELVASDLEKLQKKVDEKLIQTDDFAFIFEKCFRGAAENYQKEKFDSFRGILINSAVGSNVKEEEKEYYLNLVNTLSALHIKILKFMAMPTEYLENEGIPQENIRGGFSDFFPIAIHGVNIEVMKSAFGDLHQYGFINTDKSIFTTMSSDKGLVLLGGRVSVLGMQFIKFCTVPNE</sequence>
<reference evidence="2" key="1">
    <citation type="journal article" date="2014" name="Environ. Microbiol.">
        <title>Comparative genomics of the marine bacterial genus Glaciecola reveals the high degree of genomic diversity and genomic characteristic for cold adaptation.</title>
        <authorList>
            <person name="Qin Q.L."/>
            <person name="Xie B.B."/>
            <person name="Yu Y."/>
            <person name="Shu Y.L."/>
            <person name="Rong J.C."/>
            <person name="Zhang Y.J."/>
            <person name="Zhao D.L."/>
            <person name="Chen X.L."/>
            <person name="Zhang X.Y."/>
            <person name="Chen B."/>
            <person name="Zhou B.C."/>
            <person name="Zhang Y.Z."/>
        </authorList>
    </citation>
    <scope>NUCLEOTIDE SEQUENCE [LARGE SCALE GENOMIC DNA]</scope>
    <source>
        <strain evidence="2">ACAM 615</strain>
    </source>
</reference>
<protein>
    <submittedName>
        <fullName evidence="1">Uncharacterized protein</fullName>
    </submittedName>
</protein>
<dbReference type="RefSeq" id="WP_006009669.1">
    <property type="nucleotide sequence ID" value="NZ_BAEQ01000016.1"/>
</dbReference>
<evidence type="ECO:0000313" key="1">
    <source>
        <dbReference type="EMBL" id="GAC27872.1"/>
    </source>
</evidence>
<dbReference type="AlphaFoldDB" id="K6ZC10"/>
<comment type="caution">
    <text evidence="1">The sequence shown here is derived from an EMBL/GenBank/DDBJ whole genome shotgun (WGS) entry which is preliminary data.</text>
</comment>
<evidence type="ECO:0000313" key="2">
    <source>
        <dbReference type="Proteomes" id="UP000006251"/>
    </source>
</evidence>
<dbReference type="EMBL" id="BAEQ01000016">
    <property type="protein sequence ID" value="GAC27872.1"/>
    <property type="molecule type" value="Genomic_DNA"/>
</dbReference>
<accession>K6ZC10</accession>
<dbReference type="OrthoDB" id="6902230at2"/>
<proteinExistence type="predicted"/>
<dbReference type="Proteomes" id="UP000006251">
    <property type="component" value="Unassembled WGS sequence"/>
</dbReference>
<keyword evidence="2" id="KW-1185">Reference proteome</keyword>
<organism evidence="1 2">
    <name type="scientific">Brumicola pallidula DSM 14239 = ACAM 615</name>
    <dbReference type="NCBI Taxonomy" id="1121922"/>
    <lineage>
        <taxon>Bacteria</taxon>
        <taxon>Pseudomonadati</taxon>
        <taxon>Pseudomonadota</taxon>
        <taxon>Gammaproteobacteria</taxon>
        <taxon>Alteromonadales</taxon>
        <taxon>Alteromonadaceae</taxon>
        <taxon>Brumicola</taxon>
    </lineage>
</organism>
<name>K6ZC10_9ALTE</name>
<gene>
    <name evidence="1" type="ORF">GPAL_0993</name>
</gene>